<dbReference type="EMBL" id="MU795140">
    <property type="protein sequence ID" value="KAJ3809732.1"/>
    <property type="molecule type" value="Genomic_DNA"/>
</dbReference>
<keyword evidence="2" id="KW-1185">Reference proteome</keyword>
<organism evidence="1 2">
    <name type="scientific">Lentinula aff. lateritia</name>
    <dbReference type="NCBI Taxonomy" id="2804960"/>
    <lineage>
        <taxon>Eukaryota</taxon>
        <taxon>Fungi</taxon>
        <taxon>Dikarya</taxon>
        <taxon>Basidiomycota</taxon>
        <taxon>Agaricomycotina</taxon>
        <taxon>Agaricomycetes</taxon>
        <taxon>Agaricomycetidae</taxon>
        <taxon>Agaricales</taxon>
        <taxon>Marasmiineae</taxon>
        <taxon>Omphalotaceae</taxon>
        <taxon>Lentinula</taxon>
    </lineage>
</organism>
<evidence type="ECO:0000313" key="1">
    <source>
        <dbReference type="EMBL" id="KAJ3809732.1"/>
    </source>
</evidence>
<accession>A0ACC1TY82</accession>
<sequence length="113" mass="12684">MLFYGNISAWITIDGNGHLEEHGVDVDDGEKTVTCYIASEEGKGFQVHWCDRSFECPTRGRIYIDGRAMGGKIISGRTFNRSVVKKGFRTSGNTRMPFLFSKLKLTGELWCPS</sequence>
<protein>
    <submittedName>
        <fullName evidence="1">Uncharacterized protein</fullName>
    </submittedName>
</protein>
<comment type="caution">
    <text evidence="1">The sequence shown here is derived from an EMBL/GenBank/DDBJ whole genome shotgun (WGS) entry which is preliminary data.</text>
</comment>
<proteinExistence type="predicted"/>
<name>A0ACC1TY82_9AGAR</name>
<gene>
    <name evidence="1" type="ORF">F5876DRAFT_43272</name>
</gene>
<evidence type="ECO:0000313" key="2">
    <source>
        <dbReference type="Proteomes" id="UP001163835"/>
    </source>
</evidence>
<dbReference type="Proteomes" id="UP001163835">
    <property type="component" value="Unassembled WGS sequence"/>
</dbReference>
<reference evidence="1" key="1">
    <citation type="submission" date="2022-09" db="EMBL/GenBank/DDBJ databases">
        <title>A Global Phylogenomic Analysis of the Shiitake Genus Lentinula.</title>
        <authorList>
            <consortium name="DOE Joint Genome Institute"/>
            <person name="Sierra-Patev S."/>
            <person name="Min B."/>
            <person name="Naranjo-Ortiz M."/>
            <person name="Looney B."/>
            <person name="Konkel Z."/>
            <person name="Slot J.C."/>
            <person name="Sakamoto Y."/>
            <person name="Steenwyk J.L."/>
            <person name="Rokas A."/>
            <person name="Carro J."/>
            <person name="Camarero S."/>
            <person name="Ferreira P."/>
            <person name="Molpeceres G."/>
            <person name="Ruiz-Duenas F.J."/>
            <person name="Serrano A."/>
            <person name="Henrissat B."/>
            <person name="Drula E."/>
            <person name="Hughes K.W."/>
            <person name="Mata J.L."/>
            <person name="Ishikawa N.K."/>
            <person name="Vargas-Isla R."/>
            <person name="Ushijima S."/>
            <person name="Smith C.A."/>
            <person name="Ahrendt S."/>
            <person name="Andreopoulos W."/>
            <person name="He G."/>
            <person name="Labutti K."/>
            <person name="Lipzen A."/>
            <person name="Ng V."/>
            <person name="Riley R."/>
            <person name="Sandor L."/>
            <person name="Barry K."/>
            <person name="Martinez A.T."/>
            <person name="Xiao Y."/>
            <person name="Gibbons J.G."/>
            <person name="Terashima K."/>
            <person name="Grigoriev I.V."/>
            <person name="Hibbett D.S."/>
        </authorList>
    </citation>
    <scope>NUCLEOTIDE SEQUENCE</scope>
    <source>
        <strain evidence="1">TMI1499</strain>
    </source>
</reference>